<name>A0A9P8F3X3_AURME</name>
<feature type="non-terminal residue" evidence="2">
    <location>
        <position position="176"/>
    </location>
</feature>
<sequence length="176" mass="19405">MSAFKTSIRARYAASTKRAAEMKRLRAPDVAAMKARYATNLRGPTLVKVYTHPSDPTKLAGLRKRESEPAHSDSTHLHDEKRRKTSPMTYVGMSKDAANLADTETDKIADVFAAMSVKSVTKAPRNTRIISATFEFQTSASSKMANAIANMSSMPNNTAESRVHVFTRQDRAPVPF</sequence>
<gene>
    <name evidence="2" type="ORF">KCU98_g19782</name>
</gene>
<reference evidence="2" key="2">
    <citation type="submission" date="2021-08" db="EMBL/GenBank/DDBJ databases">
        <authorList>
            <person name="Gostincar C."/>
            <person name="Sun X."/>
            <person name="Song Z."/>
            <person name="Gunde-Cimerman N."/>
        </authorList>
    </citation>
    <scope>NUCLEOTIDE SEQUENCE</scope>
    <source>
        <strain evidence="2">EXF-9298</strain>
    </source>
</reference>
<keyword evidence="3" id="KW-1185">Reference proteome</keyword>
<dbReference type="AlphaFoldDB" id="A0A9P8F3X3"/>
<feature type="region of interest" description="Disordered" evidence="1">
    <location>
        <begin position="52"/>
        <end position="88"/>
    </location>
</feature>
<organism evidence="2 3">
    <name type="scientific">Aureobasidium melanogenum</name>
    <name type="common">Aureobasidium pullulans var. melanogenum</name>
    <dbReference type="NCBI Taxonomy" id="46634"/>
    <lineage>
        <taxon>Eukaryota</taxon>
        <taxon>Fungi</taxon>
        <taxon>Dikarya</taxon>
        <taxon>Ascomycota</taxon>
        <taxon>Pezizomycotina</taxon>
        <taxon>Dothideomycetes</taxon>
        <taxon>Dothideomycetidae</taxon>
        <taxon>Dothideales</taxon>
        <taxon>Saccotheciaceae</taxon>
        <taxon>Aureobasidium</taxon>
    </lineage>
</organism>
<dbReference type="EMBL" id="JAHFXS010005925">
    <property type="protein sequence ID" value="KAG9936997.1"/>
    <property type="molecule type" value="Genomic_DNA"/>
</dbReference>
<evidence type="ECO:0000313" key="2">
    <source>
        <dbReference type="EMBL" id="KAG9936997.1"/>
    </source>
</evidence>
<protein>
    <submittedName>
        <fullName evidence="2">Uncharacterized protein</fullName>
    </submittedName>
</protein>
<accession>A0A9P8F3X3</accession>
<feature type="compositionally biased region" description="Basic and acidic residues" evidence="1">
    <location>
        <begin position="63"/>
        <end position="82"/>
    </location>
</feature>
<proteinExistence type="predicted"/>
<evidence type="ECO:0000313" key="3">
    <source>
        <dbReference type="Proteomes" id="UP000729357"/>
    </source>
</evidence>
<comment type="caution">
    <text evidence="2">The sequence shown here is derived from an EMBL/GenBank/DDBJ whole genome shotgun (WGS) entry which is preliminary data.</text>
</comment>
<evidence type="ECO:0000256" key="1">
    <source>
        <dbReference type="SAM" id="MobiDB-lite"/>
    </source>
</evidence>
<dbReference type="Proteomes" id="UP000729357">
    <property type="component" value="Unassembled WGS sequence"/>
</dbReference>
<reference evidence="2" key="1">
    <citation type="journal article" date="2021" name="J Fungi (Basel)">
        <title>Virulence traits and population genomics of the black yeast Aureobasidium melanogenum.</title>
        <authorList>
            <person name="Cernosa A."/>
            <person name="Sun X."/>
            <person name="Gostincar C."/>
            <person name="Fang C."/>
            <person name="Gunde-Cimerman N."/>
            <person name="Song Z."/>
        </authorList>
    </citation>
    <scope>NUCLEOTIDE SEQUENCE</scope>
    <source>
        <strain evidence="2">EXF-9298</strain>
    </source>
</reference>